<name>A0A7L2RF07_9PASS</name>
<evidence type="ECO:0000256" key="1">
    <source>
        <dbReference type="SAM" id="MobiDB-lite"/>
    </source>
</evidence>
<dbReference type="EMBL" id="VYZS01027723">
    <property type="protein sequence ID" value="NXS07831.1"/>
    <property type="molecule type" value="Genomic_DNA"/>
</dbReference>
<protein>
    <submittedName>
        <fullName evidence="2">NUCKS kinase</fullName>
    </submittedName>
</protein>
<dbReference type="AlphaFoldDB" id="A0A7L2RF07"/>
<keyword evidence="2" id="KW-0418">Kinase</keyword>
<accession>A0A7L2RF07</accession>
<evidence type="ECO:0000313" key="3">
    <source>
        <dbReference type="Proteomes" id="UP000560066"/>
    </source>
</evidence>
<feature type="non-terminal residue" evidence="2">
    <location>
        <position position="52"/>
    </location>
</feature>
<evidence type="ECO:0000313" key="2">
    <source>
        <dbReference type="EMBL" id="NXS07831.1"/>
    </source>
</evidence>
<gene>
    <name evidence="2" type="primary">Nucks1</name>
    <name evidence="2" type="ORF">NEOCOR_R09246</name>
</gene>
<feature type="compositionally biased region" description="Acidic residues" evidence="1">
    <location>
        <begin position="41"/>
        <end position="52"/>
    </location>
</feature>
<organism evidence="2 3">
    <name type="scientific">Neodrepanis coruscans</name>
    <name type="common">wattled asity</name>
    <dbReference type="NCBI Taxonomy" id="254563"/>
    <lineage>
        <taxon>Eukaryota</taxon>
        <taxon>Metazoa</taxon>
        <taxon>Chordata</taxon>
        <taxon>Craniata</taxon>
        <taxon>Vertebrata</taxon>
        <taxon>Euteleostomi</taxon>
        <taxon>Archelosauria</taxon>
        <taxon>Archosauria</taxon>
        <taxon>Dinosauria</taxon>
        <taxon>Saurischia</taxon>
        <taxon>Theropoda</taxon>
        <taxon>Coelurosauria</taxon>
        <taxon>Aves</taxon>
        <taxon>Neognathae</taxon>
        <taxon>Neoaves</taxon>
        <taxon>Telluraves</taxon>
        <taxon>Australaves</taxon>
        <taxon>Passeriformes</taxon>
        <taxon>Philepittidae</taxon>
        <taxon>Neodrepanis</taxon>
    </lineage>
</organism>
<feature type="non-terminal residue" evidence="2">
    <location>
        <position position="1"/>
    </location>
</feature>
<keyword evidence="2" id="KW-0808">Transferase</keyword>
<comment type="caution">
    <text evidence="2">The sequence shown here is derived from an EMBL/GenBank/DDBJ whole genome shotgun (WGS) entry which is preliminary data.</text>
</comment>
<dbReference type="GO" id="GO:0016301">
    <property type="term" value="F:kinase activity"/>
    <property type="evidence" value="ECO:0007669"/>
    <property type="project" value="UniProtKB-KW"/>
</dbReference>
<dbReference type="Proteomes" id="UP000560066">
    <property type="component" value="Unassembled WGS sequence"/>
</dbReference>
<feature type="region of interest" description="Disordered" evidence="1">
    <location>
        <begin position="1"/>
        <end position="52"/>
    </location>
</feature>
<sequence>PTASKATKEKTPSPKEEDEEPESPPEKKKSASPAPEKSGDEGSEDEAPSGED</sequence>
<reference evidence="2 3" key="1">
    <citation type="submission" date="2019-09" db="EMBL/GenBank/DDBJ databases">
        <title>Bird 10,000 Genomes (B10K) Project - Family phase.</title>
        <authorList>
            <person name="Zhang G."/>
        </authorList>
    </citation>
    <scope>NUCLEOTIDE SEQUENCE [LARGE SCALE GENOMIC DNA]</scope>
    <source>
        <strain evidence="2">B10K-DU-002-79</strain>
    </source>
</reference>
<keyword evidence="3" id="KW-1185">Reference proteome</keyword>
<feature type="compositionally biased region" description="Basic and acidic residues" evidence="1">
    <location>
        <begin position="1"/>
        <end position="15"/>
    </location>
</feature>
<proteinExistence type="predicted"/>